<evidence type="ECO:0000313" key="2">
    <source>
        <dbReference type="Proteomes" id="UP000095282"/>
    </source>
</evidence>
<reference evidence="3" key="1">
    <citation type="submission" date="2016-11" db="UniProtKB">
        <authorList>
            <consortium name="WormBaseParasite"/>
        </authorList>
    </citation>
    <scope>IDENTIFICATION</scope>
</reference>
<keyword evidence="1" id="KW-1133">Transmembrane helix</keyword>
<keyword evidence="1" id="KW-0812">Transmembrane</keyword>
<evidence type="ECO:0000256" key="1">
    <source>
        <dbReference type="SAM" id="Phobius"/>
    </source>
</evidence>
<dbReference type="AlphaFoldDB" id="A0A1I7T902"/>
<dbReference type="PANTHER" id="PTHR23021:SF23">
    <property type="entry name" value="G_PROTEIN_RECEP_F1_2 DOMAIN-CONTAINING PROTEIN-RELATED"/>
    <property type="match status" value="1"/>
</dbReference>
<keyword evidence="1" id="KW-0472">Membrane</keyword>
<dbReference type="PANTHER" id="PTHR23021">
    <property type="entry name" value="SERPENTINE RECEPTOR, CLASS T"/>
    <property type="match status" value="1"/>
</dbReference>
<proteinExistence type="predicted"/>
<dbReference type="WBParaSite" id="Csp11.Scaffold550.g3605.t1">
    <property type="protein sequence ID" value="Csp11.Scaffold550.g3605.t1"/>
    <property type="gene ID" value="Csp11.Scaffold550.g3605"/>
</dbReference>
<evidence type="ECO:0000313" key="3">
    <source>
        <dbReference type="WBParaSite" id="Csp11.Scaffold550.g3605.t1"/>
    </source>
</evidence>
<keyword evidence="2" id="KW-1185">Reference proteome</keyword>
<name>A0A1I7T902_9PELO</name>
<protein>
    <submittedName>
        <fullName evidence="3">Serpentine receptor class gamma</fullName>
    </submittedName>
</protein>
<sequence length="92" mass="10282">MQFFPTTPVLIIISQFTWQFSSGAVCVSYLVFNRTIRNLVLKMMIPKKIRLKFGLYIGVDEHIAVEEAAATVSVVVPGVNSVGVVIKFDNFM</sequence>
<feature type="transmembrane region" description="Helical" evidence="1">
    <location>
        <begin position="12"/>
        <end position="32"/>
    </location>
</feature>
<dbReference type="Pfam" id="PF10321">
    <property type="entry name" value="7TM_GPCR_Srt"/>
    <property type="match status" value="1"/>
</dbReference>
<dbReference type="Proteomes" id="UP000095282">
    <property type="component" value="Unplaced"/>
</dbReference>
<accession>A0A1I7T902</accession>
<organism evidence="2 3">
    <name type="scientific">Caenorhabditis tropicalis</name>
    <dbReference type="NCBI Taxonomy" id="1561998"/>
    <lineage>
        <taxon>Eukaryota</taxon>
        <taxon>Metazoa</taxon>
        <taxon>Ecdysozoa</taxon>
        <taxon>Nematoda</taxon>
        <taxon>Chromadorea</taxon>
        <taxon>Rhabditida</taxon>
        <taxon>Rhabditina</taxon>
        <taxon>Rhabditomorpha</taxon>
        <taxon>Rhabditoidea</taxon>
        <taxon>Rhabditidae</taxon>
        <taxon>Peloderinae</taxon>
        <taxon>Caenorhabditis</taxon>
    </lineage>
</organism>
<dbReference type="InterPro" id="IPR019425">
    <property type="entry name" value="7TM_GPCR_serpentine_rcpt_Srt"/>
</dbReference>